<evidence type="ECO:0000313" key="3">
    <source>
        <dbReference type="Proteomes" id="UP000320766"/>
    </source>
</evidence>
<dbReference type="EMBL" id="RXIL01000115">
    <property type="protein sequence ID" value="RZN68177.1"/>
    <property type="molecule type" value="Genomic_DNA"/>
</dbReference>
<dbReference type="InterPro" id="IPR010621">
    <property type="entry name" value="DUF1214"/>
</dbReference>
<reference evidence="2 3" key="1">
    <citation type="journal article" date="2019" name="Nat. Microbiol.">
        <title>Wide diversity of methane and short-chain alkane metabolisms in uncultured archaea.</title>
        <authorList>
            <person name="Borrel G."/>
            <person name="Adam P.S."/>
            <person name="McKay L.J."/>
            <person name="Chen L.X."/>
            <person name="Sierra-Garcia I.N."/>
            <person name="Sieber C.M."/>
            <person name="Letourneur Q."/>
            <person name="Ghozlane A."/>
            <person name="Andersen G.L."/>
            <person name="Li W.J."/>
            <person name="Hallam S.J."/>
            <person name="Muyzer G."/>
            <person name="de Oliveira V.M."/>
            <person name="Inskeep W.P."/>
            <person name="Banfield J.F."/>
            <person name="Gribaldo S."/>
        </authorList>
    </citation>
    <scope>NUCLEOTIDE SEQUENCE [LARGE SCALE GENOMIC DNA]</scope>
    <source>
        <strain evidence="2">NM1b</strain>
    </source>
</reference>
<proteinExistence type="predicted"/>
<dbReference type="AlphaFoldDB" id="A0A520KVM5"/>
<dbReference type="InterPro" id="IPR012038">
    <property type="entry name" value="UCP009471"/>
</dbReference>
<name>A0A520KVM5_9EURY</name>
<organism evidence="2 3">
    <name type="scientific">Candidatus Methanolliviera hydrocarbonicum</name>
    <dbReference type="NCBI Taxonomy" id="2491085"/>
    <lineage>
        <taxon>Archaea</taxon>
        <taxon>Methanobacteriati</taxon>
        <taxon>Methanobacteriota</taxon>
        <taxon>Candidatus Methanoliparia</taxon>
        <taxon>Candidatus Methanoliparales</taxon>
        <taxon>Candidatus Methanollivieraceae</taxon>
        <taxon>Candidatus Methanolliviera</taxon>
    </lineage>
</organism>
<dbReference type="PIRSF" id="PIRSF009471">
    <property type="entry name" value="UCP009471"/>
    <property type="match status" value="1"/>
</dbReference>
<evidence type="ECO:0000313" key="2">
    <source>
        <dbReference type="EMBL" id="RZN68177.1"/>
    </source>
</evidence>
<feature type="domain" description="DUF1214" evidence="1">
    <location>
        <begin position="72"/>
        <end position="181"/>
    </location>
</feature>
<dbReference type="SUPFAM" id="SSF160935">
    <property type="entry name" value="VPA0735-like"/>
    <property type="match status" value="1"/>
</dbReference>
<dbReference type="Proteomes" id="UP000320766">
    <property type="component" value="Unassembled WGS sequence"/>
</dbReference>
<accession>A0A520KVM5</accession>
<dbReference type="InterPro" id="IPR037049">
    <property type="entry name" value="DUF1214_C_sf"/>
</dbReference>
<dbReference type="PANTHER" id="PTHR36509:SF2">
    <property type="entry name" value="BLL3101 PROTEIN"/>
    <property type="match status" value="1"/>
</dbReference>
<protein>
    <submittedName>
        <fullName evidence="2">DUF1214 domain-containing protein</fullName>
    </submittedName>
</protein>
<evidence type="ECO:0000259" key="1">
    <source>
        <dbReference type="Pfam" id="PF06742"/>
    </source>
</evidence>
<sequence>MRTVFKTLISVGIAFILALGGLWCTINPQRYEESGIKNGPWATSLEAGSEEGSIYQRARVSIYGLWALEKSEVIYYVATTDSDGMNLDYNYNYTIEGKDLPARWWSITVYKDLYLIPNEKNRYSYSKTNILYNDGKNGTTWTIRLSSKPQEGNWLPLGDKNSTSGKREGILCLTLRLYNPDPEVLKHPDTIQLPYIIREE</sequence>
<dbReference type="PANTHER" id="PTHR36509">
    <property type="entry name" value="BLL3101 PROTEIN"/>
    <property type="match status" value="1"/>
</dbReference>
<dbReference type="Gene3D" id="2.60.120.600">
    <property type="entry name" value="Domain of unknown function DUF1214, C-terminal domain"/>
    <property type="match status" value="1"/>
</dbReference>
<gene>
    <name evidence="2" type="ORF">EF807_06410</name>
</gene>
<comment type="caution">
    <text evidence="2">The sequence shown here is derived from an EMBL/GenBank/DDBJ whole genome shotgun (WGS) entry which is preliminary data.</text>
</comment>
<dbReference type="Pfam" id="PF06742">
    <property type="entry name" value="DUF1214"/>
    <property type="match status" value="1"/>
</dbReference>